<reference evidence="5" key="1">
    <citation type="submission" date="2023-01" db="EMBL/GenBank/DDBJ databases">
        <authorList>
            <person name="Van Ghelder C."/>
            <person name="Rancurel C."/>
        </authorList>
    </citation>
    <scope>NUCLEOTIDE SEQUENCE</scope>
    <source>
        <strain evidence="5">CNCM I-4278</strain>
    </source>
</reference>
<proteinExistence type="inferred from homology"/>
<dbReference type="Proteomes" id="UP001152607">
    <property type="component" value="Unassembled WGS sequence"/>
</dbReference>
<sequence>MAPGRLESPITTLPDSSQTTTAPRESHFINLALTKTLPIPISGKGIELYLSDGRTIIDGCGGAAVSIIGHGNEEVALQTHKQGLQLAYAHPGAYTTTPAGELCQFLLDGNPHGFEKVFLCSSGSEATETTMKLAKQCAFEKGEPERMHYVSRWQAYHGSTMGAMSMSTNLARKEGFEGLGYPHVSHVSPPYAYQYQKSDETEDQYATRLIQELDDEFKRVGTQKVLMFTAETVGGATAGCITPPTGYFRGVRKLCDKYGILLHLDEVMCGVGRTGTFYAFEQEGIVPDIVTIGKGFGGGYAQIAAVLIHKKVVDVFRKNSKPFNHGHTYESHATACRAALAVQKIVRRDHLIERSAAMGKVLDAELRSQLAPCKSVGDIRGRGTFMAVEFVKCKDTKESFPPELRYGIQVQRFIHDLGVDVYPGAGTVDGIRGDHILIAPPYTVTEEQVRHICSVVRQAVLEMEAVYM</sequence>
<dbReference type="InterPro" id="IPR015422">
    <property type="entry name" value="PyrdxlP-dep_Trfase_small"/>
</dbReference>
<protein>
    <recommendedName>
        <fullName evidence="7">Aminotransferase</fullName>
    </recommendedName>
</protein>
<dbReference type="InterPro" id="IPR015424">
    <property type="entry name" value="PyrdxlP-dep_Trfase"/>
</dbReference>
<dbReference type="InterPro" id="IPR015421">
    <property type="entry name" value="PyrdxlP-dep_Trfase_major"/>
</dbReference>
<keyword evidence="2 3" id="KW-0663">Pyridoxal phosphate</keyword>
<evidence type="ECO:0000256" key="1">
    <source>
        <dbReference type="ARBA" id="ARBA00008954"/>
    </source>
</evidence>
<gene>
    <name evidence="5" type="ORF">PDIGIT_LOCUS9300</name>
</gene>
<comment type="caution">
    <text evidence="5">The sequence shown here is derived from an EMBL/GenBank/DDBJ whole genome shotgun (WGS) entry which is preliminary data.</text>
</comment>
<dbReference type="CDD" id="cd00610">
    <property type="entry name" value="OAT_like"/>
    <property type="match status" value="1"/>
</dbReference>
<dbReference type="GO" id="GO:0005829">
    <property type="term" value="C:cytosol"/>
    <property type="evidence" value="ECO:0007669"/>
    <property type="project" value="TreeGrafter"/>
</dbReference>
<dbReference type="PANTHER" id="PTHR43094">
    <property type="entry name" value="AMINOTRANSFERASE"/>
    <property type="match status" value="1"/>
</dbReference>
<dbReference type="NCBIfam" id="NF005685">
    <property type="entry name" value="PRK07483.1"/>
    <property type="match status" value="1"/>
</dbReference>
<dbReference type="Pfam" id="PF00202">
    <property type="entry name" value="Aminotran_3"/>
    <property type="match status" value="1"/>
</dbReference>
<dbReference type="SUPFAM" id="SSF53383">
    <property type="entry name" value="PLP-dependent transferases"/>
    <property type="match status" value="1"/>
</dbReference>
<evidence type="ECO:0000256" key="2">
    <source>
        <dbReference type="ARBA" id="ARBA00022898"/>
    </source>
</evidence>
<dbReference type="InterPro" id="IPR049704">
    <property type="entry name" value="Aminotrans_3_PPA_site"/>
</dbReference>
<evidence type="ECO:0000313" key="5">
    <source>
        <dbReference type="EMBL" id="CAI6336208.1"/>
    </source>
</evidence>
<name>A0A9W4UL25_9PLEO</name>
<dbReference type="GO" id="GO:0008483">
    <property type="term" value="F:transaminase activity"/>
    <property type="evidence" value="ECO:0007669"/>
    <property type="project" value="InterPro"/>
</dbReference>
<dbReference type="GO" id="GO:0030170">
    <property type="term" value="F:pyridoxal phosphate binding"/>
    <property type="evidence" value="ECO:0007669"/>
    <property type="project" value="InterPro"/>
</dbReference>
<dbReference type="EMBL" id="CAOQHR010000006">
    <property type="protein sequence ID" value="CAI6336208.1"/>
    <property type="molecule type" value="Genomic_DNA"/>
</dbReference>
<dbReference type="OrthoDB" id="5419315at2759"/>
<feature type="compositionally biased region" description="Polar residues" evidence="4">
    <location>
        <begin position="9"/>
        <end position="23"/>
    </location>
</feature>
<feature type="region of interest" description="Disordered" evidence="4">
    <location>
        <begin position="1"/>
        <end position="23"/>
    </location>
</feature>
<evidence type="ECO:0008006" key="7">
    <source>
        <dbReference type="Google" id="ProtNLM"/>
    </source>
</evidence>
<dbReference type="Gene3D" id="3.90.1150.10">
    <property type="entry name" value="Aspartate Aminotransferase, domain 1"/>
    <property type="match status" value="1"/>
</dbReference>
<dbReference type="Gene3D" id="3.40.640.10">
    <property type="entry name" value="Type I PLP-dependent aspartate aminotransferase-like (Major domain)"/>
    <property type="match status" value="1"/>
</dbReference>
<dbReference type="AlphaFoldDB" id="A0A9W4UL25"/>
<dbReference type="InterPro" id="IPR005814">
    <property type="entry name" value="Aminotrans_3"/>
</dbReference>
<evidence type="ECO:0000256" key="4">
    <source>
        <dbReference type="SAM" id="MobiDB-lite"/>
    </source>
</evidence>
<evidence type="ECO:0000256" key="3">
    <source>
        <dbReference type="RuleBase" id="RU003560"/>
    </source>
</evidence>
<dbReference type="PANTHER" id="PTHR43094:SF1">
    <property type="entry name" value="AMINOTRANSFERASE CLASS-III"/>
    <property type="match status" value="1"/>
</dbReference>
<organism evidence="5 6">
    <name type="scientific">Periconia digitata</name>
    <dbReference type="NCBI Taxonomy" id="1303443"/>
    <lineage>
        <taxon>Eukaryota</taxon>
        <taxon>Fungi</taxon>
        <taxon>Dikarya</taxon>
        <taxon>Ascomycota</taxon>
        <taxon>Pezizomycotina</taxon>
        <taxon>Dothideomycetes</taxon>
        <taxon>Pleosporomycetidae</taxon>
        <taxon>Pleosporales</taxon>
        <taxon>Massarineae</taxon>
        <taxon>Periconiaceae</taxon>
        <taxon>Periconia</taxon>
    </lineage>
</organism>
<dbReference type="PROSITE" id="PS00600">
    <property type="entry name" value="AA_TRANSFER_CLASS_3"/>
    <property type="match status" value="1"/>
</dbReference>
<comment type="similarity">
    <text evidence="1 3">Belongs to the class-III pyridoxal-phosphate-dependent aminotransferase family.</text>
</comment>
<evidence type="ECO:0000313" key="6">
    <source>
        <dbReference type="Proteomes" id="UP001152607"/>
    </source>
</evidence>
<accession>A0A9W4UL25</accession>
<keyword evidence="6" id="KW-1185">Reference proteome</keyword>